<name>A0A968KZB1_9SPIO</name>
<dbReference type="Gene3D" id="3.40.630.30">
    <property type="match status" value="1"/>
</dbReference>
<protein>
    <submittedName>
        <fullName evidence="3">GNAT family N-acetyltransferase</fullName>
    </submittedName>
</protein>
<comment type="caution">
    <text evidence="3">The sequence shown here is derived from an EMBL/GenBank/DDBJ whole genome shotgun (WGS) entry which is preliminary data.</text>
</comment>
<dbReference type="InterPro" id="IPR016181">
    <property type="entry name" value="Acyl_CoA_acyltransferase"/>
</dbReference>
<accession>A0A968KZB1</accession>
<sequence length="217" mass="24995">MDINIYRRVRDRKALLVALKETWALHAYFPDAKRPMLVYELFFDMALLASCWVDVAVVDGQPVGLLAGVLKHHQPVACRLYNFLASIAFYTKFAFILLTHQLGKPRFVLHQLREVYSLEAMCKLHKDPHDAQIELFYLHPKARGHGAGRALMKNFVAYAKTHRARSIALWTDISCSYTFYDNYGFSRDASFFSPILAEPEKGQDNGFVYTLKIEDKE</sequence>
<dbReference type="RefSeq" id="WP_167695242.1">
    <property type="nucleotide sequence ID" value="NZ_CP118181.1"/>
</dbReference>
<proteinExistence type="predicted"/>
<dbReference type="AlphaFoldDB" id="A0A968KZB1"/>
<dbReference type="SUPFAM" id="SSF55729">
    <property type="entry name" value="Acyl-CoA N-acyltransferases (Nat)"/>
    <property type="match status" value="1"/>
</dbReference>
<evidence type="ECO:0000313" key="3">
    <source>
        <dbReference type="EMBL" id="NIZ69141.1"/>
    </source>
</evidence>
<keyword evidence="4" id="KW-1185">Reference proteome</keyword>
<dbReference type="PROSITE" id="PS51186">
    <property type="entry name" value="GNAT"/>
    <property type="match status" value="1"/>
</dbReference>
<evidence type="ECO:0000259" key="2">
    <source>
        <dbReference type="PROSITE" id="PS51186"/>
    </source>
</evidence>
<evidence type="ECO:0000256" key="1">
    <source>
        <dbReference type="SAM" id="Phobius"/>
    </source>
</evidence>
<dbReference type="Proteomes" id="UP000778951">
    <property type="component" value="Unassembled WGS sequence"/>
</dbReference>
<dbReference type="CDD" id="cd04301">
    <property type="entry name" value="NAT_SF"/>
    <property type="match status" value="1"/>
</dbReference>
<dbReference type="InterPro" id="IPR000182">
    <property type="entry name" value="GNAT_dom"/>
</dbReference>
<feature type="domain" description="N-acetyltransferase" evidence="2">
    <location>
        <begin position="120"/>
        <end position="214"/>
    </location>
</feature>
<keyword evidence="1" id="KW-0472">Membrane</keyword>
<keyword evidence="1" id="KW-1133">Transmembrane helix</keyword>
<keyword evidence="1" id="KW-0812">Transmembrane</keyword>
<organism evidence="3 4">
    <name type="scientific">Entomospira culicis</name>
    <dbReference type="NCBI Taxonomy" id="2719989"/>
    <lineage>
        <taxon>Bacteria</taxon>
        <taxon>Pseudomonadati</taxon>
        <taxon>Spirochaetota</taxon>
        <taxon>Spirochaetia</taxon>
        <taxon>Spirochaetales</taxon>
        <taxon>Spirochaetaceae</taxon>
        <taxon>Entomospira</taxon>
    </lineage>
</organism>
<dbReference type="GO" id="GO:0016747">
    <property type="term" value="F:acyltransferase activity, transferring groups other than amino-acyl groups"/>
    <property type="evidence" value="ECO:0007669"/>
    <property type="project" value="InterPro"/>
</dbReference>
<reference evidence="3" key="1">
    <citation type="submission" date="2020-03" db="EMBL/GenBank/DDBJ databases">
        <title>Spirochaetal bacteria isolated from arthropods constitute a novel genus Entomospira genus novum within the order Spirochaetales.</title>
        <authorList>
            <person name="Grana-Miraglia L."/>
            <person name="Sikutova S."/>
            <person name="Fingerle V."/>
            <person name="Sing A."/>
            <person name="Castillo-Ramirez S."/>
            <person name="Margos G."/>
            <person name="Rudolf I."/>
        </authorList>
    </citation>
    <scope>NUCLEOTIDE SEQUENCE</scope>
    <source>
        <strain evidence="3">BR149</strain>
    </source>
</reference>
<dbReference type="Pfam" id="PF00583">
    <property type="entry name" value="Acetyltransf_1"/>
    <property type="match status" value="1"/>
</dbReference>
<feature type="transmembrane region" description="Helical" evidence="1">
    <location>
        <begin position="80"/>
        <end position="98"/>
    </location>
</feature>
<evidence type="ECO:0000313" key="4">
    <source>
        <dbReference type="Proteomes" id="UP000778951"/>
    </source>
</evidence>
<dbReference type="EMBL" id="JAATLM010000001">
    <property type="protein sequence ID" value="NIZ69141.1"/>
    <property type="molecule type" value="Genomic_DNA"/>
</dbReference>
<gene>
    <name evidence="3" type="ORF">HCT48_02795</name>
</gene>